<dbReference type="InterPro" id="IPR036769">
    <property type="entry name" value="Ribosomal_uL11_C_sf"/>
</dbReference>
<evidence type="ECO:0000256" key="2">
    <source>
        <dbReference type="ARBA" id="ARBA00022980"/>
    </source>
</evidence>
<protein>
    <submittedName>
        <fullName evidence="4">60S ribosomal protein L12</fullName>
    </submittedName>
</protein>
<proteinExistence type="inferred from homology"/>
<keyword evidence="2 4" id="KW-0689">Ribosomal protein</keyword>
<comment type="caution">
    <text evidence="4">The sequence shown here is derived from an EMBL/GenBank/DDBJ whole genome shotgun (WGS) entry which is preliminary data.</text>
</comment>
<dbReference type="Proteomes" id="UP001266305">
    <property type="component" value="Unassembled WGS sequence"/>
</dbReference>
<name>A0ABQ9UMR6_SAGOE</name>
<evidence type="ECO:0000313" key="5">
    <source>
        <dbReference type="Proteomes" id="UP001266305"/>
    </source>
</evidence>
<gene>
    <name evidence="4" type="primary">RPL12_16</name>
    <name evidence="4" type="ORF">P7K49_023790</name>
</gene>
<accession>A0ABQ9UMR6</accession>
<evidence type="ECO:0000313" key="4">
    <source>
        <dbReference type="EMBL" id="KAK2098339.1"/>
    </source>
</evidence>
<organism evidence="4 5">
    <name type="scientific">Saguinus oedipus</name>
    <name type="common">Cotton-top tamarin</name>
    <name type="synonym">Oedipomidas oedipus</name>
    <dbReference type="NCBI Taxonomy" id="9490"/>
    <lineage>
        <taxon>Eukaryota</taxon>
        <taxon>Metazoa</taxon>
        <taxon>Chordata</taxon>
        <taxon>Craniata</taxon>
        <taxon>Vertebrata</taxon>
        <taxon>Euteleostomi</taxon>
        <taxon>Mammalia</taxon>
        <taxon>Eutheria</taxon>
        <taxon>Euarchontoglires</taxon>
        <taxon>Primates</taxon>
        <taxon>Haplorrhini</taxon>
        <taxon>Platyrrhini</taxon>
        <taxon>Cebidae</taxon>
        <taxon>Callitrichinae</taxon>
        <taxon>Saguinus</taxon>
    </lineage>
</organism>
<sequence length="120" mass="13886">MLLKFHPNKIKVVYLRYTRVKSMPHLHWPPRWVPRVCLQKKVGDEIAKATSNWKSLRITGKLTIQNRQAQIEAVPSPSALIIKALKEWLGGRKKQETIQQGENITFDEIVNTARRCSTDL</sequence>
<dbReference type="InterPro" id="IPR000911">
    <property type="entry name" value="Ribosomal_uL11"/>
</dbReference>
<dbReference type="EMBL" id="JASSZA010000011">
    <property type="protein sequence ID" value="KAK2098339.1"/>
    <property type="molecule type" value="Genomic_DNA"/>
</dbReference>
<dbReference type="GO" id="GO:0005840">
    <property type="term" value="C:ribosome"/>
    <property type="evidence" value="ECO:0007669"/>
    <property type="project" value="UniProtKB-KW"/>
</dbReference>
<evidence type="ECO:0000256" key="3">
    <source>
        <dbReference type="ARBA" id="ARBA00023274"/>
    </source>
</evidence>
<keyword evidence="3" id="KW-0687">Ribonucleoprotein</keyword>
<keyword evidence="5" id="KW-1185">Reference proteome</keyword>
<reference evidence="4 5" key="1">
    <citation type="submission" date="2023-05" db="EMBL/GenBank/DDBJ databases">
        <title>B98-5 Cell Line De Novo Hybrid Assembly: An Optical Mapping Approach.</title>
        <authorList>
            <person name="Kananen K."/>
            <person name="Auerbach J.A."/>
            <person name="Kautto E."/>
            <person name="Blachly J.S."/>
        </authorList>
    </citation>
    <scope>NUCLEOTIDE SEQUENCE [LARGE SCALE GENOMIC DNA]</scope>
    <source>
        <strain evidence="4">B95-8</strain>
        <tissue evidence="4">Cell line</tissue>
    </source>
</reference>
<evidence type="ECO:0000256" key="1">
    <source>
        <dbReference type="ARBA" id="ARBA00010537"/>
    </source>
</evidence>
<dbReference type="PANTHER" id="PTHR11661:SF2">
    <property type="entry name" value="LARGE RIBOSOMAL SUBUNIT PROTEIN UL11"/>
    <property type="match status" value="1"/>
</dbReference>
<dbReference type="SUPFAM" id="SSF54747">
    <property type="entry name" value="Ribosomal L11/L12e N-terminal domain"/>
    <property type="match status" value="1"/>
</dbReference>
<dbReference type="Gene3D" id="1.10.10.250">
    <property type="entry name" value="Ribosomal protein L11, C-terminal domain"/>
    <property type="match status" value="1"/>
</dbReference>
<dbReference type="InterPro" id="IPR036796">
    <property type="entry name" value="Ribosomal_uL11_N_sf"/>
</dbReference>
<comment type="similarity">
    <text evidence="1">Belongs to the universal ribosomal protein uL11 family.</text>
</comment>
<dbReference type="Gene3D" id="3.30.1550.10">
    <property type="entry name" value="Ribosomal protein L11/L12, N-terminal domain"/>
    <property type="match status" value="1"/>
</dbReference>
<dbReference type="PANTHER" id="PTHR11661">
    <property type="entry name" value="60S RIBOSOMAL PROTEIN L12"/>
    <property type="match status" value="1"/>
</dbReference>